<keyword evidence="4 8" id="KW-1133">Transmembrane helix</keyword>
<evidence type="ECO:0000256" key="5">
    <source>
        <dbReference type="ARBA" id="ARBA00023043"/>
    </source>
</evidence>
<feature type="repeat" description="ANK" evidence="7">
    <location>
        <begin position="36"/>
        <end position="68"/>
    </location>
</feature>
<dbReference type="Gene3D" id="1.25.40.20">
    <property type="entry name" value="Ankyrin repeat-containing domain"/>
    <property type="match status" value="1"/>
</dbReference>
<gene>
    <name evidence="10" type="ORF">Sango_1962000</name>
</gene>
<proteinExistence type="predicted"/>
<dbReference type="InterPro" id="IPR026961">
    <property type="entry name" value="PGG_dom"/>
</dbReference>
<feature type="transmembrane region" description="Helical" evidence="8">
    <location>
        <begin position="374"/>
        <end position="397"/>
    </location>
</feature>
<evidence type="ECO:0000256" key="3">
    <source>
        <dbReference type="ARBA" id="ARBA00022737"/>
    </source>
</evidence>
<evidence type="ECO:0000256" key="8">
    <source>
        <dbReference type="SAM" id="Phobius"/>
    </source>
</evidence>
<keyword evidence="3" id="KW-0677">Repeat</keyword>
<evidence type="ECO:0000313" key="11">
    <source>
        <dbReference type="Proteomes" id="UP001289374"/>
    </source>
</evidence>
<feature type="transmembrane region" description="Helical" evidence="8">
    <location>
        <begin position="448"/>
        <end position="466"/>
    </location>
</feature>
<dbReference type="AlphaFoldDB" id="A0AAE1WEH9"/>
<dbReference type="PANTHER" id="PTHR24186:SF37">
    <property type="entry name" value="PGG DOMAIN-CONTAINING PROTEIN"/>
    <property type="match status" value="1"/>
</dbReference>
<dbReference type="GO" id="GO:0005886">
    <property type="term" value="C:plasma membrane"/>
    <property type="evidence" value="ECO:0007669"/>
    <property type="project" value="TreeGrafter"/>
</dbReference>
<comment type="caution">
    <text evidence="10">The sequence shown here is derived from an EMBL/GenBank/DDBJ whole genome shotgun (WGS) entry which is preliminary data.</text>
</comment>
<dbReference type="Pfam" id="PF00023">
    <property type="entry name" value="Ank"/>
    <property type="match status" value="1"/>
</dbReference>
<dbReference type="PROSITE" id="PS50088">
    <property type="entry name" value="ANK_REPEAT"/>
    <property type="match status" value="3"/>
</dbReference>
<name>A0AAE1WEH9_9LAMI</name>
<evidence type="ECO:0000256" key="2">
    <source>
        <dbReference type="ARBA" id="ARBA00022692"/>
    </source>
</evidence>
<feature type="repeat" description="ANK" evidence="7">
    <location>
        <begin position="70"/>
        <end position="102"/>
    </location>
</feature>
<comment type="subcellular location">
    <subcellularLocation>
        <location evidence="1">Membrane</location>
        <topology evidence="1">Multi-pass membrane protein</topology>
    </subcellularLocation>
</comment>
<keyword evidence="11" id="KW-1185">Reference proteome</keyword>
<dbReference type="Pfam" id="PF13962">
    <property type="entry name" value="PGG"/>
    <property type="match status" value="1"/>
</dbReference>
<protein>
    <submittedName>
        <fullName evidence="10">Ankyrin repeat-containing protein BDA1</fullName>
    </submittedName>
</protein>
<evidence type="ECO:0000256" key="4">
    <source>
        <dbReference type="ARBA" id="ARBA00022989"/>
    </source>
</evidence>
<evidence type="ECO:0000313" key="10">
    <source>
        <dbReference type="EMBL" id="KAK4391842.1"/>
    </source>
</evidence>
<dbReference type="PANTHER" id="PTHR24186">
    <property type="entry name" value="PROTEIN PHOSPHATASE 1 REGULATORY SUBUNIT"/>
    <property type="match status" value="1"/>
</dbReference>
<dbReference type="InterPro" id="IPR002110">
    <property type="entry name" value="Ankyrin_rpt"/>
</dbReference>
<keyword evidence="5 7" id="KW-0040">ANK repeat</keyword>
<dbReference type="SMART" id="SM00248">
    <property type="entry name" value="ANK"/>
    <property type="match status" value="5"/>
</dbReference>
<feature type="transmembrane region" description="Helical" evidence="8">
    <location>
        <begin position="409"/>
        <end position="428"/>
    </location>
</feature>
<dbReference type="SUPFAM" id="SSF48403">
    <property type="entry name" value="Ankyrin repeat"/>
    <property type="match status" value="1"/>
</dbReference>
<accession>A0AAE1WEH9</accession>
<keyword evidence="6 8" id="KW-0472">Membrane</keyword>
<sequence>MEKRLSDAALQGNVSSLVQILEEDPLILDKLIVSCISETPLHTAATLGHLNFLKELLSRKPELAAELDSRGCSPLHLAAAKGHVDVVKELLRAGGEVGLERNTDGRTALHVAAIKGRAAVLAELIRVKPDLARVLTDRGETGLHLCVKWNRLEALKLLVEEMGKDGELLNWKDCEGNTALHIAVAKKHIEGKEKMCFRYFKNRNWKILTETRVVRNSYMQIINCLLTLSGLEVNALNKSGLTALDILRQSPRDLGDMEIELALRKAGALSVKDLHLITDDWIPQKARQMTKRLSSQETRAKKPVVKHKSTDWLGRKRSALMVVASLIATVAFQAGLTPPGGVWQDNYMVDENGNPVSNPHTVGQSIMAYQEPRAYGIFMILNTIAFLASLSIILLLVSGLPMRRRRWMWVQMVTMWIAITAQVGTYFVTLRHMSPNDVEGVLREVTEISVLTWLTLMVVVFMGNAVRMNLWVLRKYGYIKEKERPTEGIDDDQEDMLE</sequence>
<feature type="domain" description="PGG" evidence="9">
    <location>
        <begin position="311"/>
        <end position="430"/>
    </location>
</feature>
<feature type="transmembrane region" description="Helical" evidence="8">
    <location>
        <begin position="318"/>
        <end position="336"/>
    </location>
</feature>
<dbReference type="PROSITE" id="PS50297">
    <property type="entry name" value="ANK_REP_REGION"/>
    <property type="match status" value="2"/>
</dbReference>
<keyword evidence="2 8" id="KW-0812">Transmembrane</keyword>
<organism evidence="10 11">
    <name type="scientific">Sesamum angolense</name>
    <dbReference type="NCBI Taxonomy" id="2727404"/>
    <lineage>
        <taxon>Eukaryota</taxon>
        <taxon>Viridiplantae</taxon>
        <taxon>Streptophyta</taxon>
        <taxon>Embryophyta</taxon>
        <taxon>Tracheophyta</taxon>
        <taxon>Spermatophyta</taxon>
        <taxon>Magnoliopsida</taxon>
        <taxon>eudicotyledons</taxon>
        <taxon>Gunneridae</taxon>
        <taxon>Pentapetalae</taxon>
        <taxon>asterids</taxon>
        <taxon>lamiids</taxon>
        <taxon>Lamiales</taxon>
        <taxon>Pedaliaceae</taxon>
        <taxon>Sesamum</taxon>
    </lineage>
</organism>
<dbReference type="EMBL" id="JACGWL010000011">
    <property type="protein sequence ID" value="KAK4391842.1"/>
    <property type="molecule type" value="Genomic_DNA"/>
</dbReference>
<evidence type="ECO:0000259" key="9">
    <source>
        <dbReference type="Pfam" id="PF13962"/>
    </source>
</evidence>
<reference evidence="10" key="1">
    <citation type="submission" date="2020-06" db="EMBL/GenBank/DDBJ databases">
        <authorList>
            <person name="Li T."/>
            <person name="Hu X."/>
            <person name="Zhang T."/>
            <person name="Song X."/>
            <person name="Zhang H."/>
            <person name="Dai N."/>
            <person name="Sheng W."/>
            <person name="Hou X."/>
            <person name="Wei L."/>
        </authorList>
    </citation>
    <scope>NUCLEOTIDE SEQUENCE</scope>
    <source>
        <strain evidence="10">K16</strain>
        <tissue evidence="10">Leaf</tissue>
    </source>
</reference>
<dbReference type="Proteomes" id="UP001289374">
    <property type="component" value="Unassembled WGS sequence"/>
</dbReference>
<evidence type="ECO:0000256" key="6">
    <source>
        <dbReference type="ARBA" id="ARBA00023136"/>
    </source>
</evidence>
<reference evidence="10" key="2">
    <citation type="journal article" date="2024" name="Plant">
        <title>Genomic evolution and insights into agronomic trait innovations of Sesamum species.</title>
        <authorList>
            <person name="Miao H."/>
            <person name="Wang L."/>
            <person name="Qu L."/>
            <person name="Liu H."/>
            <person name="Sun Y."/>
            <person name="Le M."/>
            <person name="Wang Q."/>
            <person name="Wei S."/>
            <person name="Zheng Y."/>
            <person name="Lin W."/>
            <person name="Duan Y."/>
            <person name="Cao H."/>
            <person name="Xiong S."/>
            <person name="Wang X."/>
            <person name="Wei L."/>
            <person name="Li C."/>
            <person name="Ma Q."/>
            <person name="Ju M."/>
            <person name="Zhao R."/>
            <person name="Li G."/>
            <person name="Mu C."/>
            <person name="Tian Q."/>
            <person name="Mei H."/>
            <person name="Zhang T."/>
            <person name="Gao T."/>
            <person name="Zhang H."/>
        </authorList>
    </citation>
    <scope>NUCLEOTIDE SEQUENCE</scope>
    <source>
        <strain evidence="10">K16</strain>
    </source>
</reference>
<dbReference type="InterPro" id="IPR036770">
    <property type="entry name" value="Ankyrin_rpt-contain_sf"/>
</dbReference>
<evidence type="ECO:0000256" key="7">
    <source>
        <dbReference type="PROSITE-ProRule" id="PRU00023"/>
    </source>
</evidence>
<feature type="repeat" description="ANK" evidence="7">
    <location>
        <begin position="104"/>
        <end position="126"/>
    </location>
</feature>
<dbReference type="Pfam" id="PF12796">
    <property type="entry name" value="Ank_2"/>
    <property type="match status" value="2"/>
</dbReference>
<evidence type="ECO:0000256" key="1">
    <source>
        <dbReference type="ARBA" id="ARBA00004141"/>
    </source>
</evidence>